<dbReference type="KEGG" id="fmg:HYN48_03560"/>
<organism evidence="2 3">
    <name type="scientific">Flavobacterium magnum</name>
    <dbReference type="NCBI Taxonomy" id="2162713"/>
    <lineage>
        <taxon>Bacteria</taxon>
        <taxon>Pseudomonadati</taxon>
        <taxon>Bacteroidota</taxon>
        <taxon>Flavobacteriia</taxon>
        <taxon>Flavobacteriales</taxon>
        <taxon>Flavobacteriaceae</taxon>
        <taxon>Flavobacterium</taxon>
    </lineage>
</organism>
<dbReference type="AlphaFoldDB" id="A0A2S0RDA6"/>
<dbReference type="Proteomes" id="UP000244193">
    <property type="component" value="Chromosome"/>
</dbReference>
<dbReference type="EMBL" id="CP028811">
    <property type="protein sequence ID" value="AWA29238.1"/>
    <property type="molecule type" value="Genomic_DNA"/>
</dbReference>
<protein>
    <submittedName>
        <fullName evidence="2">Uncharacterized protein</fullName>
    </submittedName>
</protein>
<keyword evidence="1" id="KW-0472">Membrane</keyword>
<dbReference type="OrthoDB" id="1345503at2"/>
<dbReference type="RefSeq" id="WP_108369823.1">
    <property type="nucleotide sequence ID" value="NZ_CP028811.1"/>
</dbReference>
<sequence>MSLTSENIEFIDNYLKHSNVIYADIRSEMTDHIATAVEAGMTETGWEFLTVFKEYMAKHKKELMKMNNRSQRFSMDLLKHYFSFLTKPWMIFFGFVNFFLLMVYFRIPANDFQMAVDSYTVPLIWLLIILLPQLIVYMFTRKRFYYIERNGFLAAALYQISLLLTLISAEVMPLGIAWCSYVSIGYILYILDNLRQFYTNKIYLTSITK</sequence>
<reference evidence="2 3" key="1">
    <citation type="submission" date="2018-04" db="EMBL/GenBank/DDBJ databases">
        <title>Genome sequencing of Flavobacterium sp. HYN0048.</title>
        <authorList>
            <person name="Yi H."/>
            <person name="Baek C."/>
        </authorList>
    </citation>
    <scope>NUCLEOTIDE SEQUENCE [LARGE SCALE GENOMIC DNA]</scope>
    <source>
        <strain evidence="2 3">HYN0048</strain>
    </source>
</reference>
<accession>A0A2S0RDA6</accession>
<evidence type="ECO:0000313" key="2">
    <source>
        <dbReference type="EMBL" id="AWA29238.1"/>
    </source>
</evidence>
<keyword evidence="1" id="KW-0812">Transmembrane</keyword>
<keyword evidence="3" id="KW-1185">Reference proteome</keyword>
<feature type="transmembrane region" description="Helical" evidence="1">
    <location>
        <begin position="175"/>
        <end position="191"/>
    </location>
</feature>
<evidence type="ECO:0000313" key="3">
    <source>
        <dbReference type="Proteomes" id="UP000244193"/>
    </source>
</evidence>
<feature type="transmembrane region" description="Helical" evidence="1">
    <location>
        <begin position="89"/>
        <end position="107"/>
    </location>
</feature>
<proteinExistence type="predicted"/>
<evidence type="ECO:0000256" key="1">
    <source>
        <dbReference type="SAM" id="Phobius"/>
    </source>
</evidence>
<gene>
    <name evidence="2" type="ORF">HYN48_03560</name>
</gene>
<name>A0A2S0RDA6_9FLAO</name>
<feature type="transmembrane region" description="Helical" evidence="1">
    <location>
        <begin position="119"/>
        <end position="139"/>
    </location>
</feature>
<keyword evidence="1" id="KW-1133">Transmembrane helix</keyword>
<feature type="transmembrane region" description="Helical" evidence="1">
    <location>
        <begin position="151"/>
        <end position="169"/>
    </location>
</feature>